<organism evidence="1 2">
    <name type="scientific">Paramecium sonneborni</name>
    <dbReference type="NCBI Taxonomy" id="65129"/>
    <lineage>
        <taxon>Eukaryota</taxon>
        <taxon>Sar</taxon>
        <taxon>Alveolata</taxon>
        <taxon>Ciliophora</taxon>
        <taxon>Intramacronucleata</taxon>
        <taxon>Oligohymenophorea</taxon>
        <taxon>Peniculida</taxon>
        <taxon>Parameciidae</taxon>
        <taxon>Paramecium</taxon>
    </lineage>
</organism>
<protein>
    <submittedName>
        <fullName evidence="1">Uncharacterized protein</fullName>
    </submittedName>
</protein>
<dbReference type="Proteomes" id="UP000692954">
    <property type="component" value="Unassembled WGS sequence"/>
</dbReference>
<name>A0A8S1JYK1_9CILI</name>
<dbReference type="AlphaFoldDB" id="A0A8S1JYK1"/>
<comment type="caution">
    <text evidence="1">The sequence shown here is derived from an EMBL/GenBank/DDBJ whole genome shotgun (WGS) entry which is preliminary data.</text>
</comment>
<evidence type="ECO:0000313" key="1">
    <source>
        <dbReference type="EMBL" id="CAD8047723.1"/>
    </source>
</evidence>
<keyword evidence="2" id="KW-1185">Reference proteome</keyword>
<sequence length="477" mass="56707">MTLIEQKNQQVLELLRNFVLDYSNIELFQSLILEDGNPETTFVLYSIIQKCLINGDHFTNFPHQNVSTEYFIINMTIDQILQKFVLNILRLHSFIYNNHIINQITFTIKQFLQLHYQQEKIGLIFQKLKILQVKLQIELYKKIKQLSLQRILQAIHLQIQQLQGEPLIKLYGQNKIMVESFINLLYQLMNLNFNLSYYEIDVIMMQRIYHNQLIFQIIIQIQQQIQYFQKNSFKILLDLQILIKIYLYIVYVCFKGLLVQDYQYFTIRNVKEDLEEQCGKGYYIYIKIKINLQIIQIFQLISQIYQKTVQLFGVKIISNSPIVKLQELWNQIGYQGSLHLLQHDSQNVLIKKAMQNQLIIVLKTIFQQNQSTDIPQECSVKKFKKLLDLTFIPFHCLFKLNIQENIGIILQMIEQLRGDNEYQSAAVISLTIVFLLHTSNTEILNLGFDCYNFGQKEDQNLILMDKHISQNLQWNLQ</sequence>
<proteinExistence type="predicted"/>
<evidence type="ECO:0000313" key="2">
    <source>
        <dbReference type="Proteomes" id="UP000692954"/>
    </source>
</evidence>
<gene>
    <name evidence="1" type="ORF">PSON_ATCC_30995.1.T0020593</name>
</gene>
<reference evidence="1" key="1">
    <citation type="submission" date="2021-01" db="EMBL/GenBank/DDBJ databases">
        <authorList>
            <consortium name="Genoscope - CEA"/>
            <person name="William W."/>
        </authorList>
    </citation>
    <scope>NUCLEOTIDE SEQUENCE</scope>
</reference>
<dbReference type="EMBL" id="CAJJDN010000002">
    <property type="protein sequence ID" value="CAD8047723.1"/>
    <property type="molecule type" value="Genomic_DNA"/>
</dbReference>
<accession>A0A8S1JYK1</accession>